<dbReference type="STRING" id="325777.GW15_0219770"/>
<dbReference type="GO" id="GO:0005886">
    <property type="term" value="C:plasma membrane"/>
    <property type="evidence" value="ECO:0007669"/>
    <property type="project" value="InterPro"/>
</dbReference>
<evidence type="ECO:0000313" key="2">
    <source>
        <dbReference type="Proteomes" id="UP000028012"/>
    </source>
</evidence>
<reference evidence="1 2" key="1">
    <citation type="submission" date="2014-09" db="EMBL/GenBank/DDBJ databases">
        <title>A draft genome sequence for Xanthomonas axonopodis pv. vasculorum NCPPB 900.</title>
        <authorList>
            <person name="Harrison J."/>
            <person name="Studholme D.J."/>
        </authorList>
    </citation>
    <scope>NUCLEOTIDE SEQUENCE [LARGE SCALE GENOMIC DNA]</scope>
    <source>
        <strain evidence="1 2">NCPPB 900</strain>
    </source>
</reference>
<sequence>MPGWLSLLCGVAVLVAAAYLLYVVLRPEDF</sequence>
<dbReference type="HOGENOM" id="CLU_220096_0_0_6"/>
<name>A0A098PY99_9XANT</name>
<gene>
    <name evidence="1" type="ORF">GW15_0219770</name>
</gene>
<comment type="caution">
    <text evidence="1">The sequence shown here is derived from an EMBL/GenBank/DDBJ whole genome shotgun (WGS) entry which is preliminary data.</text>
</comment>
<dbReference type="EMBL" id="JPHD02000122">
    <property type="protein sequence ID" value="KGE50682.1"/>
    <property type="molecule type" value="Genomic_DNA"/>
</dbReference>
<dbReference type="InterPro" id="IPR011726">
    <property type="entry name" value="KdpF"/>
</dbReference>
<proteinExistence type="predicted"/>
<dbReference type="Pfam" id="PF09604">
    <property type="entry name" value="Potass_KdpF"/>
    <property type="match status" value="1"/>
</dbReference>
<evidence type="ECO:0000313" key="1">
    <source>
        <dbReference type="EMBL" id="KGE50682.1"/>
    </source>
</evidence>
<dbReference type="RefSeq" id="WP_005910961.1">
    <property type="nucleotide sequence ID" value="NZ_CP053649.1"/>
</dbReference>
<protein>
    <submittedName>
        <fullName evidence="1">Potassium-transporting system small peptide KdpF</fullName>
    </submittedName>
</protein>
<dbReference type="Proteomes" id="UP000028012">
    <property type="component" value="Unassembled WGS sequence"/>
</dbReference>
<dbReference type="GeneID" id="66909952"/>
<dbReference type="GO" id="GO:0008556">
    <property type="term" value="F:P-type potassium transmembrane transporter activity"/>
    <property type="evidence" value="ECO:0007669"/>
    <property type="project" value="InterPro"/>
</dbReference>
<accession>A0A098PY99</accession>
<organism evidence="1 2">
    <name type="scientific">Xanthomonas axonopodis pv. vasculorum</name>
    <dbReference type="NCBI Taxonomy" id="325777"/>
    <lineage>
        <taxon>Bacteria</taxon>
        <taxon>Pseudomonadati</taxon>
        <taxon>Pseudomonadota</taxon>
        <taxon>Gammaproteobacteria</taxon>
        <taxon>Lysobacterales</taxon>
        <taxon>Lysobacteraceae</taxon>
        <taxon>Xanthomonas</taxon>
    </lineage>
</organism>
<dbReference type="AlphaFoldDB" id="A0A098PY99"/>